<name>A0A2P4XX95_9STRA</name>
<dbReference type="AlphaFoldDB" id="A0A2P4XX95"/>
<evidence type="ECO:0000313" key="2">
    <source>
        <dbReference type="EMBL" id="POM70190.1"/>
    </source>
</evidence>
<gene>
    <name evidence="2" type="ORF">PHPALM_13407</name>
</gene>
<evidence type="ECO:0000313" key="3">
    <source>
        <dbReference type="Proteomes" id="UP000237271"/>
    </source>
</evidence>
<accession>A0A2P4XX95</accession>
<feature type="compositionally biased region" description="Acidic residues" evidence="1">
    <location>
        <begin position="23"/>
        <end position="43"/>
    </location>
</feature>
<feature type="region of interest" description="Disordered" evidence="1">
    <location>
        <begin position="1"/>
        <end position="43"/>
    </location>
</feature>
<evidence type="ECO:0000256" key="1">
    <source>
        <dbReference type="SAM" id="MobiDB-lite"/>
    </source>
</evidence>
<feature type="compositionally biased region" description="Basic and acidic residues" evidence="1">
    <location>
        <begin position="1"/>
        <end position="14"/>
    </location>
</feature>
<protein>
    <submittedName>
        <fullName evidence="2">Uncharacterized protein</fullName>
    </submittedName>
</protein>
<reference evidence="2 3" key="1">
    <citation type="journal article" date="2017" name="Genome Biol. Evol.">
        <title>Phytophthora megakarya and P. palmivora, closely related causal agents of cacao black pod rot, underwent increases in genome sizes and gene numbers by different mechanisms.</title>
        <authorList>
            <person name="Ali S.S."/>
            <person name="Shao J."/>
            <person name="Lary D.J."/>
            <person name="Kronmiller B."/>
            <person name="Shen D."/>
            <person name="Strem M.D."/>
            <person name="Amoako-Attah I."/>
            <person name="Akrofi A.Y."/>
            <person name="Begoude B.A."/>
            <person name="Ten Hoopen G.M."/>
            <person name="Coulibaly K."/>
            <person name="Kebe B.I."/>
            <person name="Melnick R.L."/>
            <person name="Guiltinan M.J."/>
            <person name="Tyler B.M."/>
            <person name="Meinhardt L.W."/>
            <person name="Bailey B.A."/>
        </authorList>
    </citation>
    <scope>NUCLEOTIDE SEQUENCE [LARGE SCALE GENOMIC DNA]</scope>
    <source>
        <strain evidence="3">sbr112.9</strain>
    </source>
</reference>
<comment type="caution">
    <text evidence="2">The sequence shown here is derived from an EMBL/GenBank/DDBJ whole genome shotgun (WGS) entry which is preliminary data.</text>
</comment>
<dbReference type="OrthoDB" id="116341at2759"/>
<keyword evidence="3" id="KW-1185">Reference proteome</keyword>
<dbReference type="Proteomes" id="UP000237271">
    <property type="component" value="Unassembled WGS sequence"/>
</dbReference>
<proteinExistence type="predicted"/>
<organism evidence="2 3">
    <name type="scientific">Phytophthora palmivora</name>
    <dbReference type="NCBI Taxonomy" id="4796"/>
    <lineage>
        <taxon>Eukaryota</taxon>
        <taxon>Sar</taxon>
        <taxon>Stramenopiles</taxon>
        <taxon>Oomycota</taxon>
        <taxon>Peronosporomycetes</taxon>
        <taxon>Peronosporales</taxon>
        <taxon>Peronosporaceae</taxon>
        <taxon>Phytophthora</taxon>
    </lineage>
</organism>
<dbReference type="EMBL" id="NCKW01007286">
    <property type="protein sequence ID" value="POM70190.1"/>
    <property type="molecule type" value="Genomic_DNA"/>
</dbReference>
<sequence length="277" mass="30584">MAFCAGREDPRGWQDDGWSISENEQEDALFGSLDEDEETDQDEPLDELFSMEAVDGMPLNVVERLSWDAASEDSSDDEGGSQLVLPSMLPLQGGLAEGDTCQEWSLVSPCSETASPRPSMTALSPLTRVSISSPVRQMRFFEPEHEPTEQLIEVNGQQMIEEVEEEDEDVTPFDPETCWSPVLSPVVRANPFPTYQPAELAEEDNRSTNEIISDSDKPADKCFGSSTKFAASSTIRCALEATKGTYMLWGRICGDACACYLQSTHTLAVPFAKPEYR</sequence>